<dbReference type="SUPFAM" id="SSF48371">
    <property type="entry name" value="ARM repeat"/>
    <property type="match status" value="1"/>
</dbReference>
<evidence type="ECO:0000313" key="1">
    <source>
        <dbReference type="EMBL" id="KAF2090224.1"/>
    </source>
</evidence>
<gene>
    <name evidence="1" type="ORF">K490DRAFT_63094</name>
</gene>
<evidence type="ECO:0008006" key="3">
    <source>
        <dbReference type="Google" id="ProtNLM"/>
    </source>
</evidence>
<proteinExistence type="predicted"/>
<name>A0A9P4HYL4_9PEZI</name>
<accession>A0A9P4HYL4</accession>
<dbReference type="Gene3D" id="1.25.10.10">
    <property type="entry name" value="Leucine-rich Repeat Variant"/>
    <property type="match status" value="1"/>
</dbReference>
<reference evidence="1" key="1">
    <citation type="journal article" date="2020" name="Stud. Mycol.">
        <title>101 Dothideomycetes genomes: a test case for predicting lifestyles and emergence of pathogens.</title>
        <authorList>
            <person name="Haridas S."/>
            <person name="Albert R."/>
            <person name="Binder M."/>
            <person name="Bloem J."/>
            <person name="Labutti K."/>
            <person name="Salamov A."/>
            <person name="Andreopoulos B."/>
            <person name="Baker S."/>
            <person name="Barry K."/>
            <person name="Bills G."/>
            <person name="Bluhm B."/>
            <person name="Cannon C."/>
            <person name="Castanera R."/>
            <person name="Culley D."/>
            <person name="Daum C."/>
            <person name="Ezra D."/>
            <person name="Gonzalez J."/>
            <person name="Henrissat B."/>
            <person name="Kuo A."/>
            <person name="Liang C."/>
            <person name="Lipzen A."/>
            <person name="Lutzoni F."/>
            <person name="Magnuson J."/>
            <person name="Mondo S."/>
            <person name="Nolan M."/>
            <person name="Ohm R."/>
            <person name="Pangilinan J."/>
            <person name="Park H.-J."/>
            <person name="Ramirez L."/>
            <person name="Alfaro M."/>
            <person name="Sun H."/>
            <person name="Tritt A."/>
            <person name="Yoshinaga Y."/>
            <person name="Zwiers L.-H."/>
            <person name="Turgeon B."/>
            <person name="Goodwin S."/>
            <person name="Spatafora J."/>
            <person name="Crous P."/>
            <person name="Grigoriev I."/>
        </authorList>
    </citation>
    <scope>NUCLEOTIDE SEQUENCE</scope>
    <source>
        <strain evidence="1">CBS 121410</strain>
    </source>
</reference>
<dbReference type="InterPro" id="IPR016024">
    <property type="entry name" value="ARM-type_fold"/>
</dbReference>
<protein>
    <recommendedName>
        <fullName evidence="3">ARM repeat-containing protein</fullName>
    </recommendedName>
</protein>
<evidence type="ECO:0000313" key="2">
    <source>
        <dbReference type="Proteomes" id="UP000799776"/>
    </source>
</evidence>
<dbReference type="AlphaFoldDB" id="A0A9P4HYL4"/>
<dbReference type="EMBL" id="ML978713">
    <property type="protein sequence ID" value="KAF2090224.1"/>
    <property type="molecule type" value="Genomic_DNA"/>
</dbReference>
<dbReference type="Proteomes" id="UP000799776">
    <property type="component" value="Unassembled WGS sequence"/>
</dbReference>
<dbReference type="OrthoDB" id="3517218at2759"/>
<keyword evidence="2" id="KW-1185">Reference proteome</keyword>
<dbReference type="InterPro" id="IPR011989">
    <property type="entry name" value="ARM-like"/>
</dbReference>
<organism evidence="1 2">
    <name type="scientific">Saccharata proteae CBS 121410</name>
    <dbReference type="NCBI Taxonomy" id="1314787"/>
    <lineage>
        <taxon>Eukaryota</taxon>
        <taxon>Fungi</taxon>
        <taxon>Dikarya</taxon>
        <taxon>Ascomycota</taxon>
        <taxon>Pezizomycotina</taxon>
        <taxon>Dothideomycetes</taxon>
        <taxon>Dothideomycetes incertae sedis</taxon>
        <taxon>Botryosphaeriales</taxon>
        <taxon>Saccharataceae</taxon>
        <taxon>Saccharata</taxon>
    </lineage>
</organism>
<sequence>MADTSSSQLPESIESLLSECEQISHDERMTHMVKLGRQAVQDSSIQNLINQLQHGPLYEQILGLQTSHGSRNAEFALDAIKSSSLLLSGRAVSIVARLASTSDILSVTPVLSKKLLGTLIGKLRRSRRRDVVDAIILDLSQTKRDEEALRLFLPYGTPALVEKLVPQISTSFKLREWQRLSRCRPTIAVAALTEKLEQMDSYEIERVMTGVLPVLARTDVSLDPIFGLVRTALKFVSINSINISSLVQRFPQQVVGLILEGDELITYFPLDDGILRYLTPNMLLHLQEKQPQIKLSRHLPYLTAEHHLALYQSFANSMRSEATGLLSLTFTSGLPSKERMIEARRALSLDPVELKPIERTGHAALLPWDEAMQYNAAYLRDDDPEVRAAAVDAQIKATKYQRNRLPDALKIGLGCRNELDMVRRRMLKAYAKLPRGMWKDEHLPQLAQIIQDMLKASDTHNFTTQEACALVLRLHSVHTEWSARQFATLFKALRDENWTTPFDSINAESCSQERRQWMVSSLTFALTPLLCKWNEEQNQNELINIASSRGFEPLVEFMPAVMNVLDAILKTTKSTYHSDRILEVIKKHRHADYAPTIERLIANDPSCIKIETVRNFLYRRRQHLLTPFLRGEPILQLEPLIRGVSVQARFEEKTTPYHLSFETGLFRLTQAQQELYAQSCMHAVQHNDHWDKAWKYRQNIRILRKLTYTDVAASLSKLTSDENPVIKDTALRSLGHLEGGKGVPALLQAIENGDTRTAIAPLGLQLKELSPEKALSLLKEVPATEVTVMKEVVRLVGDLGTDDAYNYLLSIETRPKLHKDIHIAVLHSLEKTYVNRDLTWSVFNRAVDKQKEADHTIPMAVTTIPSTGITSGFAKSSLTTLIARLLAHPISQIRRATLVRLTHQPIPDPTSHLTSLLTILTNSPISTEFKSAATIIFRHYAPFDPSLPALLFREYLQKQDYPRLTQLFNLYTQDPHHLRKRLLRATHAVLDVLAANELTTLLHLRLCFAGLPFPALLSRITALDSTARLQDPDVFATLDKLICELRSSGGSRNESGGRSEDEVVELEGMLVGSGDERMRALGVSAVVAQSLGLQGWTERLMGVLEGLRGDRSAIVRKRAVFVVLPRWADGRQ</sequence>
<comment type="caution">
    <text evidence="1">The sequence shown here is derived from an EMBL/GenBank/DDBJ whole genome shotgun (WGS) entry which is preliminary data.</text>
</comment>